<dbReference type="InterPro" id="IPR017500">
    <property type="entry name" value="Phage_infect_YhgE_N"/>
</dbReference>
<feature type="transmembrane region" description="Helical" evidence="6">
    <location>
        <begin position="659"/>
        <end position="680"/>
    </location>
</feature>
<dbReference type="KEGG" id="dva:DAD186_11150"/>
<dbReference type="Pfam" id="PF12698">
    <property type="entry name" value="ABC2_membrane_3"/>
    <property type="match status" value="2"/>
</dbReference>
<dbReference type="Gene3D" id="3.40.1710.10">
    <property type="entry name" value="abc type-2 transporter like domain"/>
    <property type="match status" value="1"/>
</dbReference>
<dbReference type="PANTHER" id="PTHR43077:SF5">
    <property type="entry name" value="PHAGE INFECTION PROTEIN"/>
    <property type="match status" value="1"/>
</dbReference>
<dbReference type="NCBIfam" id="TIGR03057">
    <property type="entry name" value="xxxLxxG_by_4"/>
    <property type="match status" value="10"/>
</dbReference>
<dbReference type="RefSeq" id="WP_065247829.1">
    <property type="nucleotide sequence ID" value="NZ_CP012117.1"/>
</dbReference>
<dbReference type="PANTHER" id="PTHR43077">
    <property type="entry name" value="TRANSPORT PERMEASE YVFS-RELATED"/>
    <property type="match status" value="1"/>
</dbReference>
<comment type="subcellular location">
    <subcellularLocation>
        <location evidence="1">Membrane</location>
        <topology evidence="1">Multi-pass membrane protein</topology>
    </subcellularLocation>
</comment>
<feature type="domain" description="ABC-2 type transporter transmembrane" evidence="7">
    <location>
        <begin position="698"/>
        <end position="835"/>
    </location>
</feature>
<feature type="transmembrane region" description="Helical" evidence="6">
    <location>
        <begin position="727"/>
        <end position="747"/>
    </location>
</feature>
<keyword evidence="4 6" id="KW-0472">Membrane</keyword>
<proteinExistence type="predicted"/>
<evidence type="ECO:0000259" key="7">
    <source>
        <dbReference type="Pfam" id="PF12698"/>
    </source>
</evidence>
<feature type="transmembrane region" description="Helical" evidence="6">
    <location>
        <begin position="701"/>
        <end position="721"/>
    </location>
</feature>
<accession>A0A1B0ZI45</accession>
<gene>
    <name evidence="8" type="ORF">DAD186_11150</name>
</gene>
<dbReference type="EMBL" id="CP012117">
    <property type="protein sequence ID" value="ANP27665.1"/>
    <property type="molecule type" value="Genomic_DNA"/>
</dbReference>
<evidence type="ECO:0000256" key="4">
    <source>
        <dbReference type="ARBA" id="ARBA00023136"/>
    </source>
</evidence>
<dbReference type="InterPro" id="IPR051328">
    <property type="entry name" value="T7SS_ABC-Transporter"/>
</dbReference>
<evidence type="ECO:0000313" key="9">
    <source>
        <dbReference type="Proteomes" id="UP000092596"/>
    </source>
</evidence>
<feature type="transmembrane region" description="Helical" evidence="6">
    <location>
        <begin position="759"/>
        <end position="781"/>
    </location>
</feature>
<dbReference type="AlphaFoldDB" id="A0A1B0ZI45"/>
<dbReference type="InterPro" id="IPR023908">
    <property type="entry name" value="xxxLxxG_rpt"/>
</dbReference>
<evidence type="ECO:0000256" key="6">
    <source>
        <dbReference type="SAM" id="Phobius"/>
    </source>
</evidence>
<evidence type="ECO:0000256" key="2">
    <source>
        <dbReference type="ARBA" id="ARBA00022692"/>
    </source>
</evidence>
<evidence type="ECO:0000256" key="3">
    <source>
        <dbReference type="ARBA" id="ARBA00022989"/>
    </source>
</evidence>
<evidence type="ECO:0000256" key="1">
    <source>
        <dbReference type="ARBA" id="ARBA00004141"/>
    </source>
</evidence>
<protein>
    <submittedName>
        <fullName evidence="8">X-X-X-Leu-X-X-Gly heptad repeats protein</fullName>
    </submittedName>
</protein>
<reference evidence="8 9" key="1">
    <citation type="submission" date="2015-06" db="EMBL/GenBank/DDBJ databases">
        <title>Investigation of pathophysiology for high-risk pregnancy and development of treatment modality based on it.</title>
        <authorList>
            <person name="Kim B.-C."/>
            <person name="Lim S."/>
        </authorList>
    </citation>
    <scope>NUCLEOTIDE SEQUENCE [LARGE SCALE GENOMIC DNA]</scope>
    <source>
        <strain evidence="8 9">AD1-86</strain>
    </source>
</reference>
<keyword evidence="3 6" id="KW-1133">Transmembrane helix</keyword>
<dbReference type="Proteomes" id="UP000092596">
    <property type="component" value="Chromosome"/>
</dbReference>
<dbReference type="GO" id="GO:0016020">
    <property type="term" value="C:membrane"/>
    <property type="evidence" value="ECO:0007669"/>
    <property type="project" value="UniProtKB-SubCell"/>
</dbReference>
<dbReference type="PATRIC" id="fig|1630135.4.peg.1117"/>
<keyword evidence="2 6" id="KW-0812">Transmembrane</keyword>
<feature type="domain" description="ABC-2 type transporter transmembrane" evidence="7">
    <location>
        <begin position="10"/>
        <end position="173"/>
    </location>
</feature>
<dbReference type="Gene3D" id="1.10.287.950">
    <property type="entry name" value="Methyl-accepting chemotaxis protein"/>
    <property type="match status" value="1"/>
</dbReference>
<organism evidence="8 9">
    <name type="scientific">Dermabacter vaginalis</name>
    <dbReference type="NCBI Taxonomy" id="1630135"/>
    <lineage>
        <taxon>Bacteria</taxon>
        <taxon>Bacillati</taxon>
        <taxon>Actinomycetota</taxon>
        <taxon>Actinomycetes</taxon>
        <taxon>Micrococcales</taxon>
        <taxon>Dermabacteraceae</taxon>
        <taxon>Dermabacter</taxon>
    </lineage>
</organism>
<sequence>MKTLARFPKALLVVVLLPLLVAGVGIWALKDRASGFENVPAAVVNLDEGTEMEVDGHTQTVPFGRLLAGALTQPGTMEGDGSDGSSVNLDSTGFDWQLTTQKDAEAGLEDGTYSAVVVIPKDFSNNLGTMGKTDARQATVIVNTNDSSGMLDSMVGQAITQVVASEFNGTMTKQYLEGMYVGFNSLKDGFTKSADGAGELSDGAHELADGAKGLDDGAGKLATGIDELNGGVVSLDDGAGKLADGVRGLDQGTKKLSDGAHKLADGTGVLASGTDGLAGGAHDLSTGLGALSDGAHKVSGGVAQLADGLNGTDAQPGLRQGAEKLASGVNGDGSAENPGLAGGAQQLAEGLEQYASGLPQAQEGLTQGLQHGIDQAFDTGRDGQPGFAESMSTLAASCTELEQAFSADPRLSGDPRVLGLDDMCGGLTQMSEEGVNGVRSALSEQVVPQAVDTVFEGDGSRENPGLTPSARKLADGASASADAAPQLVDGINQLNGGIAKLGDGAAQLAPGAAQVADGIDASRDGATQLADGAGKLSSGAAQVDEGAKGLAGGTSELASGTGQLAEGADGLANGTSKLASGTAPLVEGAHGLADGTTQLSDGTRGLADGSGELASGLRDGAEEVPSYSETERKHLSEVSTKAVTLSTTRENEADGGAVATFPFVAALGLWLGAFGIFLVWPALRERFLDSARPMWRVALRSLLWPLVVAACQALLVIGLLVAFGVPVASLASVAAITVAAALCFAIVHQMLLTVCGVRVGRVVSIIVLVLQVVALVGILPLESAPSLLQSLTAFMPLTVASQGLVSAALGGAIVSTGTTLAELALFAAVSFALTLVFSRGARRVKPSSAPRQAPSIGVARAAG</sequence>
<dbReference type="InterPro" id="IPR013525">
    <property type="entry name" value="ABC2_TM"/>
</dbReference>
<dbReference type="GO" id="GO:0140359">
    <property type="term" value="F:ABC-type transporter activity"/>
    <property type="evidence" value="ECO:0007669"/>
    <property type="project" value="InterPro"/>
</dbReference>
<name>A0A1B0ZI45_9MICO</name>
<evidence type="ECO:0000256" key="5">
    <source>
        <dbReference type="SAM" id="MobiDB-lite"/>
    </source>
</evidence>
<dbReference type="STRING" id="1630135.DAD186_11150"/>
<evidence type="ECO:0000313" key="8">
    <source>
        <dbReference type="EMBL" id="ANP27665.1"/>
    </source>
</evidence>
<feature type="region of interest" description="Disordered" evidence="5">
    <location>
        <begin position="456"/>
        <end position="478"/>
    </location>
</feature>
<feature type="transmembrane region" description="Helical" evidence="6">
    <location>
        <begin position="804"/>
        <end position="837"/>
    </location>
</feature>
<dbReference type="NCBIfam" id="TIGR03061">
    <property type="entry name" value="pip_yhgE_Nterm"/>
    <property type="match status" value="1"/>
</dbReference>